<organism evidence="2 3">
    <name type="scientific">Collybiopsis confluens</name>
    <dbReference type="NCBI Taxonomy" id="2823264"/>
    <lineage>
        <taxon>Eukaryota</taxon>
        <taxon>Fungi</taxon>
        <taxon>Dikarya</taxon>
        <taxon>Basidiomycota</taxon>
        <taxon>Agaricomycotina</taxon>
        <taxon>Agaricomycetes</taxon>
        <taxon>Agaricomycetidae</taxon>
        <taxon>Agaricales</taxon>
        <taxon>Marasmiineae</taxon>
        <taxon>Omphalotaceae</taxon>
        <taxon>Collybiopsis</taxon>
    </lineage>
</organism>
<evidence type="ECO:0000313" key="3">
    <source>
        <dbReference type="Proteomes" id="UP000518752"/>
    </source>
</evidence>
<dbReference type="EMBL" id="JAACJN010000068">
    <property type="protein sequence ID" value="KAF5379606.1"/>
    <property type="molecule type" value="Genomic_DNA"/>
</dbReference>
<dbReference type="PANTHER" id="PTHR43433:SF5">
    <property type="entry name" value="AB HYDROLASE-1 DOMAIN-CONTAINING PROTEIN"/>
    <property type="match status" value="1"/>
</dbReference>
<gene>
    <name evidence="2" type="ORF">D9757_009198</name>
</gene>
<dbReference type="OrthoDB" id="19657at2759"/>
<evidence type="ECO:0000259" key="1">
    <source>
        <dbReference type="Pfam" id="PF00561"/>
    </source>
</evidence>
<dbReference type="AlphaFoldDB" id="A0A8H5H9V3"/>
<proteinExistence type="predicted"/>
<dbReference type="InterPro" id="IPR029058">
    <property type="entry name" value="AB_hydrolase_fold"/>
</dbReference>
<dbReference type="InterPro" id="IPR050471">
    <property type="entry name" value="AB_hydrolase"/>
</dbReference>
<dbReference type="InterPro" id="IPR000073">
    <property type="entry name" value="AB_hydrolase_1"/>
</dbReference>
<dbReference type="GO" id="GO:0004806">
    <property type="term" value="F:triacylglycerol lipase activity"/>
    <property type="evidence" value="ECO:0007669"/>
    <property type="project" value="TreeGrafter"/>
</dbReference>
<reference evidence="2 3" key="1">
    <citation type="journal article" date="2020" name="ISME J.">
        <title>Uncovering the hidden diversity of litter-decomposition mechanisms in mushroom-forming fungi.</title>
        <authorList>
            <person name="Floudas D."/>
            <person name="Bentzer J."/>
            <person name="Ahren D."/>
            <person name="Johansson T."/>
            <person name="Persson P."/>
            <person name="Tunlid A."/>
        </authorList>
    </citation>
    <scope>NUCLEOTIDE SEQUENCE [LARGE SCALE GENOMIC DNA]</scope>
    <source>
        <strain evidence="2 3">CBS 406.79</strain>
    </source>
</reference>
<dbReference type="SUPFAM" id="SSF53474">
    <property type="entry name" value="alpha/beta-Hydrolases"/>
    <property type="match status" value="1"/>
</dbReference>
<dbReference type="Gene3D" id="3.40.50.1820">
    <property type="entry name" value="alpha/beta hydrolase"/>
    <property type="match status" value="1"/>
</dbReference>
<dbReference type="PANTHER" id="PTHR43433">
    <property type="entry name" value="HYDROLASE, ALPHA/BETA FOLD FAMILY PROTEIN"/>
    <property type="match status" value="1"/>
</dbReference>
<dbReference type="GO" id="GO:0046503">
    <property type="term" value="P:glycerolipid catabolic process"/>
    <property type="evidence" value="ECO:0007669"/>
    <property type="project" value="TreeGrafter"/>
</dbReference>
<comment type="caution">
    <text evidence="2">The sequence shown here is derived from an EMBL/GenBank/DDBJ whole genome shotgun (WGS) entry which is preliminary data.</text>
</comment>
<evidence type="ECO:0000313" key="2">
    <source>
        <dbReference type="EMBL" id="KAF5379606.1"/>
    </source>
</evidence>
<feature type="domain" description="AB hydrolase-1" evidence="1">
    <location>
        <begin position="47"/>
        <end position="283"/>
    </location>
</feature>
<accession>A0A8H5H9V3</accession>
<dbReference type="Proteomes" id="UP000518752">
    <property type="component" value="Unassembled WGS sequence"/>
</dbReference>
<name>A0A8H5H9V3_9AGAR</name>
<keyword evidence="3" id="KW-1185">Reference proteome</keyword>
<protein>
    <recommendedName>
        <fullName evidence="1">AB hydrolase-1 domain-containing protein</fullName>
    </recommendedName>
</protein>
<dbReference type="Pfam" id="PF00561">
    <property type="entry name" value="Abhydrolase_1"/>
    <property type="match status" value="1"/>
</dbReference>
<sequence>MPFVEVKTRYGRTNFQYTISTPLSATSSTINPSLPVILWFHALVFPHVFHSQFSDPLLRKFNLVVFSFRTQGDTGGDDLPEGYGVKETVQDVLAFMDAIDLPPCHFVAMDYGSPVALEIAMSQPGRVLSLCIMSQACLEEPLNAREGHQELYDAWDASFPGPKQVDVERSMEVGFGFGQLMFSNKMTTLAQCMFKYTFWLTSRNWDHLGMKNCRIGFLEYFLDRKSPSAHALSRIQCPVKLLYGTDDIAYPQSHSEQFLHDLQQVGVEASLYIVEGAPHYLCVDFADEIDPIIHDFIMQNEHRQAPPVVGEISSPWLSVLRTHGWNPEGGNDSDDDDFFITYPSSNQSPKF</sequence>